<dbReference type="EMBL" id="MGDE01000154">
    <property type="protein sequence ID" value="OGL45050.1"/>
    <property type="molecule type" value="Genomic_DNA"/>
</dbReference>
<protein>
    <recommendedName>
        <fullName evidence="3">SprT-like domain-containing protein</fullName>
    </recommendedName>
</protein>
<dbReference type="AlphaFoldDB" id="A0A1F7RUK3"/>
<evidence type="ECO:0000313" key="1">
    <source>
        <dbReference type="EMBL" id="OGL45050.1"/>
    </source>
</evidence>
<evidence type="ECO:0008006" key="3">
    <source>
        <dbReference type="Google" id="ProtNLM"/>
    </source>
</evidence>
<reference evidence="1 2" key="1">
    <citation type="journal article" date="2016" name="Nat. Commun.">
        <title>Thousands of microbial genomes shed light on interconnected biogeochemical processes in an aquifer system.</title>
        <authorList>
            <person name="Anantharaman K."/>
            <person name="Brown C.T."/>
            <person name="Hug L.A."/>
            <person name="Sharon I."/>
            <person name="Castelle C.J."/>
            <person name="Probst A.J."/>
            <person name="Thomas B.C."/>
            <person name="Singh A."/>
            <person name="Wilkins M.J."/>
            <person name="Karaoz U."/>
            <person name="Brodie E.L."/>
            <person name="Williams K.H."/>
            <person name="Hubbard S.S."/>
            <person name="Banfield J.F."/>
        </authorList>
    </citation>
    <scope>NUCLEOTIDE SEQUENCE [LARGE SCALE GENOMIC DNA]</scope>
</reference>
<proteinExistence type="predicted"/>
<comment type="caution">
    <text evidence="1">The sequence shown here is derived from an EMBL/GenBank/DDBJ whole genome shotgun (WGS) entry which is preliminary data.</text>
</comment>
<name>A0A1F7RUK3_9BACT</name>
<sequence length="127" mass="15018">MITKSNINKMIKKAQRALKLSSYKISVFLKEHMDNSEYGEIICDLPKRKAVINLNTRRLNDDLEDTIIHELLHLFFSKYLGVAEDAFERQKKFKSLKKYREGEEGAIKILTSLLKRRIFPKRHKKHS</sequence>
<accession>A0A1F7RUK3</accession>
<gene>
    <name evidence="1" type="ORF">A2W05_08615</name>
</gene>
<evidence type="ECO:0000313" key="2">
    <source>
        <dbReference type="Proteomes" id="UP000178797"/>
    </source>
</evidence>
<dbReference type="Proteomes" id="UP000178797">
    <property type="component" value="Unassembled WGS sequence"/>
</dbReference>
<organism evidence="1 2">
    <name type="scientific">Candidatus Schekmanbacteria bacterium RBG_16_38_10</name>
    <dbReference type="NCBI Taxonomy" id="1817879"/>
    <lineage>
        <taxon>Bacteria</taxon>
        <taxon>Candidatus Schekmaniibacteriota</taxon>
    </lineage>
</organism>